<dbReference type="PROSITE" id="PS51257">
    <property type="entry name" value="PROKAR_LIPOPROTEIN"/>
    <property type="match status" value="1"/>
</dbReference>
<gene>
    <name evidence="2" type="ORF">EV678_0243</name>
</gene>
<proteinExistence type="predicted"/>
<comment type="caution">
    <text evidence="2">The sequence shown here is derived from an EMBL/GenBank/DDBJ whole genome shotgun (WGS) entry which is preliminary data.</text>
</comment>
<organism evidence="2 3">
    <name type="scientific">Azospira oryzae</name>
    <dbReference type="NCBI Taxonomy" id="146939"/>
    <lineage>
        <taxon>Bacteria</taxon>
        <taxon>Pseudomonadati</taxon>
        <taxon>Pseudomonadota</taxon>
        <taxon>Betaproteobacteria</taxon>
        <taxon>Rhodocyclales</taxon>
        <taxon>Rhodocyclaceae</taxon>
        <taxon>Azospira</taxon>
    </lineage>
</organism>
<dbReference type="Proteomes" id="UP000292136">
    <property type="component" value="Unassembled WGS sequence"/>
</dbReference>
<evidence type="ECO:0000313" key="3">
    <source>
        <dbReference type="Proteomes" id="UP000292136"/>
    </source>
</evidence>
<feature type="signal peptide" evidence="1">
    <location>
        <begin position="1"/>
        <end position="17"/>
    </location>
</feature>
<keyword evidence="1" id="KW-0732">Signal</keyword>
<reference evidence="2 3" key="1">
    <citation type="submission" date="2019-02" db="EMBL/GenBank/DDBJ databases">
        <title>Genomic Encyclopedia of Type Strains, Phase IV (KMG-IV): sequencing the most valuable type-strain genomes for metagenomic binning, comparative biology and taxonomic classification.</title>
        <authorList>
            <person name="Goeker M."/>
        </authorList>
    </citation>
    <scope>NUCLEOTIDE SEQUENCE [LARGE SCALE GENOMIC DNA]</scope>
    <source>
        <strain evidence="2 3">DSM 21223</strain>
    </source>
</reference>
<sequence length="197" mass="21239">MRLLKCLMALAAVAVLAGCAHPLTIGPDLSKVERDATERPIPRNVGYYIPADVLERAVTTEGGGGDSVTYKPYKDMEIAFYKMLGNVFKNVTRLKSANDAEVLAKGDIAYVITPEISTNSSSPSPFTWPPTRFAVNLSCRITDASGKFVGRAGVTGNGQAEYDEFKADFSLSGRRAALDAVLKMQAELLKMSALRAE</sequence>
<name>A0ABY0IQU3_9RHOO</name>
<accession>A0ABY0IQU3</accession>
<evidence type="ECO:0008006" key="4">
    <source>
        <dbReference type="Google" id="ProtNLM"/>
    </source>
</evidence>
<protein>
    <recommendedName>
        <fullName evidence="4">Lipoprotein</fullName>
    </recommendedName>
</protein>
<evidence type="ECO:0000256" key="1">
    <source>
        <dbReference type="SAM" id="SignalP"/>
    </source>
</evidence>
<dbReference type="EMBL" id="SHKM01000001">
    <property type="protein sequence ID" value="RZT89457.1"/>
    <property type="molecule type" value="Genomic_DNA"/>
</dbReference>
<feature type="chain" id="PRO_5045266578" description="Lipoprotein" evidence="1">
    <location>
        <begin position="18"/>
        <end position="197"/>
    </location>
</feature>
<dbReference type="RefSeq" id="WP_130458211.1">
    <property type="nucleotide sequence ID" value="NZ_SHKM01000001.1"/>
</dbReference>
<keyword evidence="3" id="KW-1185">Reference proteome</keyword>
<evidence type="ECO:0000313" key="2">
    <source>
        <dbReference type="EMBL" id="RZT89457.1"/>
    </source>
</evidence>